<dbReference type="Proteomes" id="UP001526430">
    <property type="component" value="Unassembled WGS sequence"/>
</dbReference>
<evidence type="ECO:0000313" key="2">
    <source>
        <dbReference type="EMBL" id="MCW8087875.1"/>
    </source>
</evidence>
<reference evidence="2 3" key="1">
    <citation type="submission" date="2022-10" db="EMBL/GenBank/DDBJ databases">
        <title>Roseococcus glaciei nov., sp. nov., isolated from glacier.</title>
        <authorList>
            <person name="Liu Q."/>
            <person name="Xin Y.-H."/>
        </authorList>
    </citation>
    <scope>NUCLEOTIDE SEQUENCE [LARGE SCALE GENOMIC DNA]</scope>
    <source>
        <strain evidence="2 3">MDT2-1-1</strain>
    </source>
</reference>
<organism evidence="2 3">
    <name type="scientific">Sabulicella glaciei</name>
    <dbReference type="NCBI Taxonomy" id="2984948"/>
    <lineage>
        <taxon>Bacteria</taxon>
        <taxon>Pseudomonadati</taxon>
        <taxon>Pseudomonadota</taxon>
        <taxon>Alphaproteobacteria</taxon>
        <taxon>Acetobacterales</taxon>
        <taxon>Acetobacteraceae</taxon>
        <taxon>Sabulicella</taxon>
    </lineage>
</organism>
<name>A0ABT3P0I7_9PROT</name>
<keyword evidence="3" id="KW-1185">Reference proteome</keyword>
<evidence type="ECO:0008006" key="4">
    <source>
        <dbReference type="Google" id="ProtNLM"/>
    </source>
</evidence>
<keyword evidence="1" id="KW-0732">Signal</keyword>
<proteinExistence type="predicted"/>
<evidence type="ECO:0000313" key="3">
    <source>
        <dbReference type="Proteomes" id="UP001526430"/>
    </source>
</evidence>
<dbReference type="RefSeq" id="WP_301592082.1">
    <property type="nucleotide sequence ID" value="NZ_JAPFQI010000023.1"/>
</dbReference>
<feature type="chain" id="PRO_5047411868" description="Lipoprotein" evidence="1">
    <location>
        <begin position="17"/>
        <end position="114"/>
    </location>
</feature>
<sequence>MRAPTLLLPFLLAACAAPVADRGAGRGCDGVLVVRNAAPVEVEQFFAGGPGQWGQDLLAPGTLAPGAQRIFRIGPGPRAFRVVYATGRAGEVAGVDPCETPNLTVNANGMAATP</sequence>
<dbReference type="EMBL" id="JAPFQI010000023">
    <property type="protein sequence ID" value="MCW8087875.1"/>
    <property type="molecule type" value="Genomic_DNA"/>
</dbReference>
<accession>A0ABT3P0I7</accession>
<feature type="signal peptide" evidence="1">
    <location>
        <begin position="1"/>
        <end position="16"/>
    </location>
</feature>
<evidence type="ECO:0000256" key="1">
    <source>
        <dbReference type="SAM" id="SignalP"/>
    </source>
</evidence>
<comment type="caution">
    <text evidence="2">The sequence shown here is derived from an EMBL/GenBank/DDBJ whole genome shotgun (WGS) entry which is preliminary data.</text>
</comment>
<gene>
    <name evidence="2" type="ORF">OF850_19925</name>
</gene>
<protein>
    <recommendedName>
        <fullName evidence="4">Lipoprotein</fullName>
    </recommendedName>
</protein>
<dbReference type="PROSITE" id="PS51257">
    <property type="entry name" value="PROKAR_LIPOPROTEIN"/>
    <property type="match status" value="1"/>
</dbReference>